<dbReference type="EMBL" id="KQ114052">
    <property type="protein sequence ID" value="KMS65134.1"/>
    <property type="molecule type" value="Genomic_DNA"/>
</dbReference>
<organism evidence="1 2">
    <name type="scientific">Beta vulgaris subsp. vulgaris</name>
    <name type="common">Beet</name>
    <dbReference type="NCBI Taxonomy" id="3555"/>
    <lineage>
        <taxon>Eukaryota</taxon>
        <taxon>Viridiplantae</taxon>
        <taxon>Streptophyta</taxon>
        <taxon>Embryophyta</taxon>
        <taxon>Tracheophyta</taxon>
        <taxon>Spermatophyta</taxon>
        <taxon>Magnoliopsida</taxon>
        <taxon>eudicotyledons</taxon>
        <taxon>Gunneridae</taxon>
        <taxon>Pentapetalae</taxon>
        <taxon>Caryophyllales</taxon>
        <taxon>Chenopodiaceae</taxon>
        <taxon>Betoideae</taxon>
        <taxon>Beta</taxon>
    </lineage>
</organism>
<feature type="non-terminal residue" evidence="1">
    <location>
        <position position="1"/>
    </location>
</feature>
<sequence>DRARITIQLALNLLSRGLPTDRMADVNAYLVLFYNSLISDVVQSGCLADVSLILYDVCLGAIFPDKICGVDDAGHDKIVESIGNALTLQNVGDDASSTKCQDVTSHAFMTSSLSTWTFAALSIACFIMTV</sequence>
<proteinExistence type="predicted"/>
<keyword evidence="2" id="KW-1185">Reference proteome</keyword>
<evidence type="ECO:0000313" key="2">
    <source>
        <dbReference type="Proteomes" id="UP000035740"/>
    </source>
</evidence>
<name>A0A0J7YNH8_BETVV</name>
<dbReference type="AlphaFoldDB" id="A0A0J7YNH8"/>
<dbReference type="Proteomes" id="UP000035740">
    <property type="component" value="Unassembled WGS sequence"/>
</dbReference>
<dbReference type="Gramene" id="KMS65134">
    <property type="protein sequence ID" value="KMS65134"/>
    <property type="gene ID" value="BVRB_039090"/>
</dbReference>
<protein>
    <submittedName>
        <fullName evidence="1">Uncharacterized protein</fullName>
    </submittedName>
</protein>
<gene>
    <name evidence="1" type="ORF">BVRB_039090</name>
</gene>
<evidence type="ECO:0000313" key="1">
    <source>
        <dbReference type="EMBL" id="KMS65134.1"/>
    </source>
</evidence>
<reference evidence="1 2" key="1">
    <citation type="journal article" date="2014" name="Nature">
        <title>The genome of the recently domesticated crop plant sugar beet (Beta vulgaris).</title>
        <authorList>
            <person name="Dohm J.C."/>
            <person name="Minoche A.E."/>
            <person name="Holtgrawe D."/>
            <person name="Capella-Gutierrez S."/>
            <person name="Zakrzewski F."/>
            <person name="Tafer H."/>
            <person name="Rupp O."/>
            <person name="Sorensen T.R."/>
            <person name="Stracke R."/>
            <person name="Reinhardt R."/>
            <person name="Goesmann A."/>
            <person name="Kraft T."/>
            <person name="Schulz B."/>
            <person name="Stadler P.F."/>
            <person name="Schmidt T."/>
            <person name="Gabaldon T."/>
            <person name="Lehrach H."/>
            <person name="Weisshaar B."/>
            <person name="Himmelbauer H."/>
        </authorList>
    </citation>
    <scope>NUCLEOTIDE SEQUENCE [LARGE SCALE GENOMIC DNA]</scope>
    <source>
        <tissue evidence="1">Taproot</tissue>
    </source>
</reference>
<accession>A0A0J7YNH8</accession>